<keyword evidence="2" id="KW-0732">Signal</keyword>
<dbReference type="EMBL" id="JABANM010032372">
    <property type="protein sequence ID" value="KAF4703041.1"/>
    <property type="molecule type" value="Genomic_DNA"/>
</dbReference>
<dbReference type="PROSITE" id="PS51257">
    <property type="entry name" value="PROKAR_LIPOPROTEIN"/>
    <property type="match status" value="1"/>
</dbReference>
<keyword evidence="1" id="KW-0812">Transmembrane</keyword>
<evidence type="ECO:0000259" key="3">
    <source>
        <dbReference type="PROSITE" id="PS50904"/>
    </source>
</evidence>
<feature type="domain" description="PRELI/MSF1" evidence="3">
    <location>
        <begin position="111"/>
        <end position="290"/>
    </location>
</feature>
<dbReference type="Pfam" id="PF04707">
    <property type="entry name" value="PRELI"/>
    <property type="match status" value="1"/>
</dbReference>
<feature type="transmembrane region" description="Helical" evidence="1">
    <location>
        <begin position="94"/>
        <end position="114"/>
    </location>
</feature>
<dbReference type="Proteomes" id="UP000574390">
    <property type="component" value="Unassembled WGS sequence"/>
</dbReference>
<name>A0A7J6Q4Y5_PEROL</name>
<accession>A0A7J6Q4Y5</accession>
<feature type="chain" id="PRO_5029661911" evidence="2">
    <location>
        <begin position="28"/>
        <end position="381"/>
    </location>
</feature>
<dbReference type="InterPro" id="IPR037365">
    <property type="entry name" value="Slowmo/Ups"/>
</dbReference>
<reference evidence="4 5" key="1">
    <citation type="submission" date="2020-04" db="EMBL/GenBank/DDBJ databases">
        <title>Perkinsus olseni comparative genomics.</title>
        <authorList>
            <person name="Bogema D.R."/>
        </authorList>
    </citation>
    <scope>NUCLEOTIDE SEQUENCE [LARGE SCALE GENOMIC DNA]</scope>
    <source>
        <strain evidence="4">ATCC PRA-205</strain>
    </source>
</reference>
<gene>
    <name evidence="4" type="primary">SLMO1_6</name>
    <name evidence="4" type="ORF">FOZ62_031496</name>
</gene>
<evidence type="ECO:0000256" key="1">
    <source>
        <dbReference type="SAM" id="Phobius"/>
    </source>
</evidence>
<dbReference type="PANTHER" id="PTHR11158">
    <property type="entry name" value="MSF1/PX19 RELATED"/>
    <property type="match status" value="1"/>
</dbReference>
<organism evidence="4 5">
    <name type="scientific">Perkinsus olseni</name>
    <name type="common">Perkinsus atlanticus</name>
    <dbReference type="NCBI Taxonomy" id="32597"/>
    <lineage>
        <taxon>Eukaryota</taxon>
        <taxon>Sar</taxon>
        <taxon>Alveolata</taxon>
        <taxon>Perkinsozoa</taxon>
        <taxon>Perkinsea</taxon>
        <taxon>Perkinsida</taxon>
        <taxon>Perkinsidae</taxon>
        <taxon>Perkinsus</taxon>
    </lineage>
</organism>
<evidence type="ECO:0000313" key="5">
    <source>
        <dbReference type="Proteomes" id="UP000574390"/>
    </source>
</evidence>
<keyword evidence="1" id="KW-1133">Transmembrane helix</keyword>
<protein>
    <submittedName>
        <fullName evidence="4">Slowmo</fullName>
    </submittedName>
</protein>
<dbReference type="AlphaFoldDB" id="A0A7J6Q4Y5"/>
<feature type="signal peptide" evidence="2">
    <location>
        <begin position="1"/>
        <end position="27"/>
    </location>
</feature>
<dbReference type="PROSITE" id="PS50904">
    <property type="entry name" value="PRELI_MSF1"/>
    <property type="match status" value="1"/>
</dbReference>
<evidence type="ECO:0000313" key="4">
    <source>
        <dbReference type="EMBL" id="KAF4703041.1"/>
    </source>
</evidence>
<evidence type="ECO:0000256" key="2">
    <source>
        <dbReference type="SAM" id="SignalP"/>
    </source>
</evidence>
<feature type="transmembrane region" description="Helical" evidence="1">
    <location>
        <begin position="62"/>
        <end position="82"/>
    </location>
</feature>
<feature type="non-terminal residue" evidence="4">
    <location>
        <position position="381"/>
    </location>
</feature>
<dbReference type="InterPro" id="IPR006797">
    <property type="entry name" value="PRELI/MSF1_dom"/>
</dbReference>
<keyword evidence="1" id="KW-0472">Membrane</keyword>
<comment type="caution">
    <text evidence="4">The sequence shown here is derived from an EMBL/GenBank/DDBJ whole genome shotgun (WGS) entry which is preliminary data.</text>
</comment>
<sequence length="381" mass="42328">MLSSAYRALTLLFASLLVLACVMISSSAEVESDRPFRATNAEDTSLKSSVMMHEIVLPAGRLVLAWVIMSVVVGIVFVRVSASTSGKFPESTRPISVSCFSALLSFSTAGMKFFERRHVFPHDWETCTSAWWAKYPNPDQPHVKRIHTIYRNIDKENQVLQVRRIFALDYQIPDLVQKLLPKMQGYAMEDTTVDLRNKKLTAVGHNCSFSRFQKTIYTQRMSYSISGLGAVFGRRLEKAATDFSAKKAQAGEAVMSKRIDSLAATDWRNDTSSWKQNVIARLGIADQDRTAVGLCIVAMLNLAVLQGRLTAVQASEQLRAAQTRLMRSVGDGQIVSRIGRTANLLSRALKLATWKELGSLLDAWGRAAGDCTMMFSSDQQQ</sequence>
<dbReference type="GO" id="GO:0005758">
    <property type="term" value="C:mitochondrial intermembrane space"/>
    <property type="evidence" value="ECO:0007669"/>
    <property type="project" value="InterPro"/>
</dbReference>
<proteinExistence type="predicted"/>